<feature type="region of interest" description="Disordered" evidence="1">
    <location>
        <begin position="1"/>
        <end position="23"/>
    </location>
</feature>
<sequence length="76" mass="8098">MSETITIPVLNNRSDSSNNNDSDCGQCGKGGCCGGFGIKAGSEKDVVYRNIMLYAAMGLIIFTVTYLIKELLTALT</sequence>
<dbReference type="RefSeq" id="WP_176965032.1">
    <property type="nucleotide sequence ID" value="NZ_CP058215.1"/>
</dbReference>
<dbReference type="KEGG" id="mzi:HWN40_06825"/>
<feature type="compositionally biased region" description="Low complexity" evidence="1">
    <location>
        <begin position="11"/>
        <end position="23"/>
    </location>
</feature>
<evidence type="ECO:0000313" key="4">
    <source>
        <dbReference type="Proteomes" id="UP000509594"/>
    </source>
</evidence>
<proteinExistence type="predicted"/>
<dbReference type="GeneID" id="55821374"/>
<organism evidence="3 4">
    <name type="scientific">Methanolobus zinderi</name>
    <dbReference type="NCBI Taxonomy" id="536044"/>
    <lineage>
        <taxon>Archaea</taxon>
        <taxon>Methanobacteriati</taxon>
        <taxon>Methanobacteriota</taxon>
        <taxon>Stenosarchaea group</taxon>
        <taxon>Methanomicrobia</taxon>
        <taxon>Methanosarcinales</taxon>
        <taxon>Methanosarcinaceae</taxon>
        <taxon>Methanolobus</taxon>
    </lineage>
</organism>
<keyword evidence="2" id="KW-0472">Membrane</keyword>
<evidence type="ECO:0000256" key="1">
    <source>
        <dbReference type="SAM" id="MobiDB-lite"/>
    </source>
</evidence>
<evidence type="ECO:0000313" key="3">
    <source>
        <dbReference type="EMBL" id="QLC49976.1"/>
    </source>
</evidence>
<protein>
    <submittedName>
        <fullName evidence="3">Uncharacterized protein</fullName>
    </submittedName>
</protein>
<keyword evidence="2" id="KW-1133">Transmembrane helix</keyword>
<feature type="transmembrane region" description="Helical" evidence="2">
    <location>
        <begin position="51"/>
        <end position="68"/>
    </location>
</feature>
<reference evidence="3 4" key="1">
    <citation type="submission" date="2020-06" db="EMBL/GenBank/DDBJ databases">
        <title>Methanolobus halotolerans sp. nov., isolated from a saline lake Tus in Siberia.</title>
        <authorList>
            <person name="Shen Y."/>
            <person name="Chen S.-C."/>
            <person name="Lai M.-C."/>
            <person name="Huang H.-H."/>
            <person name="Chiu H.-H."/>
            <person name="Tang S.-L."/>
            <person name="Rogozin D.Y."/>
            <person name="Degermendzhy A.G."/>
        </authorList>
    </citation>
    <scope>NUCLEOTIDE SEQUENCE [LARGE SCALE GENOMIC DNA]</scope>
    <source>
        <strain evidence="3 4">DSM 21339</strain>
    </source>
</reference>
<dbReference type="EMBL" id="CP058215">
    <property type="protein sequence ID" value="QLC49976.1"/>
    <property type="molecule type" value="Genomic_DNA"/>
</dbReference>
<dbReference type="Proteomes" id="UP000509594">
    <property type="component" value="Chromosome"/>
</dbReference>
<accession>A0A7D5EED0</accession>
<keyword evidence="4" id="KW-1185">Reference proteome</keyword>
<keyword evidence="2" id="KW-0812">Transmembrane</keyword>
<evidence type="ECO:0000256" key="2">
    <source>
        <dbReference type="SAM" id="Phobius"/>
    </source>
</evidence>
<name>A0A7D5EED0_9EURY</name>
<dbReference type="OrthoDB" id="125785at2157"/>
<dbReference type="AlphaFoldDB" id="A0A7D5EED0"/>
<gene>
    <name evidence="3" type="ORF">HWN40_06825</name>
</gene>